<evidence type="ECO:0000313" key="1">
    <source>
        <dbReference type="EMBL" id="KAG2252819.1"/>
    </source>
</evidence>
<proteinExistence type="predicted"/>
<accession>A0A8X7PNH5</accession>
<sequence>MVRQNENSMKIVYCKHKDIKDTEKREETWMRLLMKKRSCRSRYDKGLVPLHNPHFQRYTSQRRIQMKCLETQPDKVSTGASEWICIRERDLLSLGRKILKILFASDVKKGKKPLDKTGACGTTRVSGRLAVAASSSRDNYGVFWSKQRSILNMGIGKVLT</sequence>
<protein>
    <submittedName>
        <fullName evidence="1">Uncharacterized protein</fullName>
    </submittedName>
</protein>
<dbReference type="EMBL" id="JAAMPC010000016">
    <property type="protein sequence ID" value="KAG2252819.1"/>
    <property type="molecule type" value="Genomic_DNA"/>
</dbReference>
<comment type="caution">
    <text evidence="1">The sequence shown here is derived from an EMBL/GenBank/DDBJ whole genome shotgun (WGS) entry which is preliminary data.</text>
</comment>
<keyword evidence="2" id="KW-1185">Reference proteome</keyword>
<reference evidence="1 2" key="1">
    <citation type="submission" date="2020-02" db="EMBL/GenBank/DDBJ databases">
        <authorList>
            <person name="Ma Q."/>
            <person name="Huang Y."/>
            <person name="Song X."/>
            <person name="Pei D."/>
        </authorList>
    </citation>
    <scope>NUCLEOTIDE SEQUENCE [LARGE SCALE GENOMIC DNA]</scope>
    <source>
        <strain evidence="1">Sxm20200214</strain>
        <tissue evidence="1">Leaf</tissue>
    </source>
</reference>
<name>A0A8X7PNH5_BRACI</name>
<organism evidence="1 2">
    <name type="scientific">Brassica carinata</name>
    <name type="common">Ethiopian mustard</name>
    <name type="synonym">Abyssinian cabbage</name>
    <dbReference type="NCBI Taxonomy" id="52824"/>
    <lineage>
        <taxon>Eukaryota</taxon>
        <taxon>Viridiplantae</taxon>
        <taxon>Streptophyta</taxon>
        <taxon>Embryophyta</taxon>
        <taxon>Tracheophyta</taxon>
        <taxon>Spermatophyta</taxon>
        <taxon>Magnoliopsida</taxon>
        <taxon>eudicotyledons</taxon>
        <taxon>Gunneridae</taxon>
        <taxon>Pentapetalae</taxon>
        <taxon>rosids</taxon>
        <taxon>malvids</taxon>
        <taxon>Brassicales</taxon>
        <taxon>Brassicaceae</taxon>
        <taxon>Brassiceae</taxon>
        <taxon>Brassica</taxon>
    </lineage>
</organism>
<dbReference type="AlphaFoldDB" id="A0A8X7PNH5"/>
<dbReference type="Proteomes" id="UP000886595">
    <property type="component" value="Unassembled WGS sequence"/>
</dbReference>
<evidence type="ECO:0000313" key="2">
    <source>
        <dbReference type="Proteomes" id="UP000886595"/>
    </source>
</evidence>
<gene>
    <name evidence="1" type="ORF">Bca52824_082955</name>
</gene>